<accession>A0A813I371</accession>
<evidence type="ECO:0000313" key="1">
    <source>
        <dbReference type="EMBL" id="CAE8645395.1"/>
    </source>
</evidence>
<dbReference type="AlphaFoldDB" id="A0A813I371"/>
<organism evidence="1 2">
    <name type="scientific">Polarella glacialis</name>
    <name type="common">Dinoflagellate</name>
    <dbReference type="NCBI Taxonomy" id="89957"/>
    <lineage>
        <taxon>Eukaryota</taxon>
        <taxon>Sar</taxon>
        <taxon>Alveolata</taxon>
        <taxon>Dinophyceae</taxon>
        <taxon>Suessiales</taxon>
        <taxon>Suessiaceae</taxon>
        <taxon>Polarella</taxon>
    </lineage>
</organism>
<dbReference type="EMBL" id="CAJNNW010003449">
    <property type="protein sequence ID" value="CAE8645395.1"/>
    <property type="molecule type" value="Genomic_DNA"/>
</dbReference>
<dbReference type="Proteomes" id="UP000626109">
    <property type="component" value="Unassembled WGS sequence"/>
</dbReference>
<sequence>MPFQIFFSSGIVTLTLRDLAMLDSLAMWLTALSFNCALNNPANVYKTSSCSTTSGMARQPGATGISGPSARTIDVARANGTVDFDQIPVFAEKRCNKQLINFA</sequence>
<evidence type="ECO:0000313" key="2">
    <source>
        <dbReference type="Proteomes" id="UP000626109"/>
    </source>
</evidence>
<reference evidence="1" key="1">
    <citation type="submission" date="2021-02" db="EMBL/GenBank/DDBJ databases">
        <authorList>
            <person name="Dougan E. K."/>
            <person name="Rhodes N."/>
            <person name="Thang M."/>
            <person name="Chan C."/>
        </authorList>
    </citation>
    <scope>NUCLEOTIDE SEQUENCE</scope>
</reference>
<protein>
    <submittedName>
        <fullName evidence="1">Uncharacterized protein</fullName>
    </submittedName>
</protein>
<proteinExistence type="predicted"/>
<name>A0A813I371_POLGL</name>
<comment type="caution">
    <text evidence="1">The sequence shown here is derived from an EMBL/GenBank/DDBJ whole genome shotgun (WGS) entry which is preliminary data.</text>
</comment>
<gene>
    <name evidence="1" type="ORF">PGLA2088_LOCUS3864</name>
</gene>